<dbReference type="Proteomes" id="UP000567179">
    <property type="component" value="Unassembled WGS sequence"/>
</dbReference>
<sequence>MLSKMLPLPLVYKVVFGVFPVLYSRANAATTTLYAVSAPPASTPGPLEIQSPQVFSFLATESNGRIRYQDMVVVTHFSDSEESLISTPTTVKWTRYIYE</sequence>
<protein>
    <submittedName>
        <fullName evidence="1">Uncharacterized protein</fullName>
    </submittedName>
</protein>
<evidence type="ECO:0000313" key="2">
    <source>
        <dbReference type="Proteomes" id="UP000567179"/>
    </source>
</evidence>
<organism evidence="1 2">
    <name type="scientific">Psilocybe cf. subviscida</name>
    <dbReference type="NCBI Taxonomy" id="2480587"/>
    <lineage>
        <taxon>Eukaryota</taxon>
        <taxon>Fungi</taxon>
        <taxon>Dikarya</taxon>
        <taxon>Basidiomycota</taxon>
        <taxon>Agaricomycotina</taxon>
        <taxon>Agaricomycetes</taxon>
        <taxon>Agaricomycetidae</taxon>
        <taxon>Agaricales</taxon>
        <taxon>Agaricineae</taxon>
        <taxon>Strophariaceae</taxon>
        <taxon>Psilocybe</taxon>
    </lineage>
</organism>
<proteinExistence type="predicted"/>
<evidence type="ECO:0000313" key="1">
    <source>
        <dbReference type="EMBL" id="KAF5327005.1"/>
    </source>
</evidence>
<gene>
    <name evidence="1" type="ORF">D9619_004312</name>
</gene>
<keyword evidence="2" id="KW-1185">Reference proteome</keyword>
<name>A0A8H5BP55_9AGAR</name>
<comment type="caution">
    <text evidence="1">The sequence shown here is derived from an EMBL/GenBank/DDBJ whole genome shotgun (WGS) entry which is preliminary data.</text>
</comment>
<dbReference type="AlphaFoldDB" id="A0A8H5BP55"/>
<reference evidence="1 2" key="1">
    <citation type="journal article" date="2020" name="ISME J.">
        <title>Uncovering the hidden diversity of litter-decomposition mechanisms in mushroom-forming fungi.</title>
        <authorList>
            <person name="Floudas D."/>
            <person name="Bentzer J."/>
            <person name="Ahren D."/>
            <person name="Johansson T."/>
            <person name="Persson P."/>
            <person name="Tunlid A."/>
        </authorList>
    </citation>
    <scope>NUCLEOTIDE SEQUENCE [LARGE SCALE GENOMIC DNA]</scope>
    <source>
        <strain evidence="1 2">CBS 101986</strain>
    </source>
</reference>
<accession>A0A8H5BP55</accession>
<dbReference type="EMBL" id="JAACJJ010000014">
    <property type="protein sequence ID" value="KAF5327005.1"/>
    <property type="molecule type" value="Genomic_DNA"/>
</dbReference>